<proteinExistence type="predicted"/>
<keyword evidence="1" id="KW-0472">Membrane</keyword>
<feature type="transmembrane region" description="Helical" evidence="1">
    <location>
        <begin position="7"/>
        <end position="24"/>
    </location>
</feature>
<comment type="caution">
    <text evidence="2">The sequence shown here is derived from an EMBL/GenBank/DDBJ whole genome shotgun (WGS) entry which is preliminary data.</text>
</comment>
<name>A0A3E0ES42_9FLAO</name>
<keyword evidence="1" id="KW-1133">Transmembrane helix</keyword>
<reference evidence="2 3" key="1">
    <citation type="submission" date="2018-08" db="EMBL/GenBank/DDBJ databases">
        <title>Genomic Encyclopedia of Archaeal and Bacterial Type Strains, Phase II (KMG-II): from individual species to whole genera.</title>
        <authorList>
            <person name="Goeker M."/>
        </authorList>
    </citation>
    <scope>NUCLEOTIDE SEQUENCE [LARGE SCALE GENOMIC DNA]</scope>
    <source>
        <strain evidence="2 3">DSM 100880</strain>
    </source>
</reference>
<sequence length="98" mass="11493">MNKRIKYAFFICSLFITGLVIGRLGQSYFRFSGYRFLYHTCWITNYILILSSFTWGIINAILVFKEKYNLSKMIICLTVSLLPIIYILIMIGLISMEN</sequence>
<feature type="transmembrane region" description="Helical" evidence="1">
    <location>
        <begin position="74"/>
        <end position="96"/>
    </location>
</feature>
<dbReference type="EMBL" id="QUNI01000002">
    <property type="protein sequence ID" value="REH01048.1"/>
    <property type="molecule type" value="Genomic_DNA"/>
</dbReference>
<evidence type="ECO:0000256" key="1">
    <source>
        <dbReference type="SAM" id="Phobius"/>
    </source>
</evidence>
<evidence type="ECO:0000313" key="2">
    <source>
        <dbReference type="EMBL" id="REH01048.1"/>
    </source>
</evidence>
<evidence type="ECO:0000313" key="3">
    <source>
        <dbReference type="Proteomes" id="UP000257136"/>
    </source>
</evidence>
<feature type="transmembrane region" description="Helical" evidence="1">
    <location>
        <begin position="36"/>
        <end position="62"/>
    </location>
</feature>
<dbReference type="Proteomes" id="UP000257136">
    <property type="component" value="Unassembled WGS sequence"/>
</dbReference>
<keyword evidence="1" id="KW-0812">Transmembrane</keyword>
<accession>A0A3E0ES42</accession>
<keyword evidence="3" id="KW-1185">Reference proteome</keyword>
<dbReference type="AlphaFoldDB" id="A0A3E0ES42"/>
<protein>
    <submittedName>
        <fullName evidence="2">Uncharacterized protein</fullName>
    </submittedName>
</protein>
<gene>
    <name evidence="2" type="ORF">C8P67_102305</name>
</gene>
<organism evidence="2 3">
    <name type="scientific">Flavobacterium aquicola</name>
    <dbReference type="NCBI Taxonomy" id="1682742"/>
    <lineage>
        <taxon>Bacteria</taxon>
        <taxon>Pseudomonadati</taxon>
        <taxon>Bacteroidota</taxon>
        <taxon>Flavobacteriia</taxon>
        <taxon>Flavobacteriales</taxon>
        <taxon>Flavobacteriaceae</taxon>
        <taxon>Flavobacterium</taxon>
    </lineage>
</organism>